<feature type="transmembrane region" description="Helical" evidence="2">
    <location>
        <begin position="150"/>
        <end position="168"/>
    </location>
</feature>
<protein>
    <submittedName>
        <fullName evidence="4">Type IV leader peptidase family protein</fullName>
    </submittedName>
</protein>
<comment type="similarity">
    <text evidence="1">Belongs to the peptidase A24 family.</text>
</comment>
<dbReference type="OrthoDB" id="286275at2"/>
<dbReference type="Proteomes" id="UP000317648">
    <property type="component" value="Chromosome"/>
</dbReference>
<keyword evidence="2" id="KW-1133">Transmembrane helix</keyword>
<evidence type="ECO:0000313" key="5">
    <source>
        <dbReference type="Proteomes" id="UP000317648"/>
    </source>
</evidence>
<dbReference type="AlphaFoldDB" id="A0A518E563"/>
<gene>
    <name evidence="4" type="ORF">Pla8534_71210</name>
</gene>
<reference evidence="4 5" key="1">
    <citation type="submission" date="2019-02" db="EMBL/GenBank/DDBJ databases">
        <title>Deep-cultivation of Planctomycetes and their phenomic and genomic characterization uncovers novel biology.</title>
        <authorList>
            <person name="Wiegand S."/>
            <person name="Jogler M."/>
            <person name="Boedeker C."/>
            <person name="Pinto D."/>
            <person name="Vollmers J."/>
            <person name="Rivas-Marin E."/>
            <person name="Kohn T."/>
            <person name="Peeters S.H."/>
            <person name="Heuer A."/>
            <person name="Rast P."/>
            <person name="Oberbeckmann S."/>
            <person name="Bunk B."/>
            <person name="Jeske O."/>
            <person name="Meyerdierks A."/>
            <person name="Storesund J.E."/>
            <person name="Kallscheuer N."/>
            <person name="Luecker S."/>
            <person name="Lage O.M."/>
            <person name="Pohl T."/>
            <person name="Merkel B.J."/>
            <person name="Hornburger P."/>
            <person name="Mueller R.-W."/>
            <person name="Bruemmer F."/>
            <person name="Labrenz M."/>
            <person name="Spormann A.M."/>
            <person name="Op den Camp H."/>
            <person name="Overmann J."/>
            <person name="Amann R."/>
            <person name="Jetten M.S.M."/>
            <person name="Mascher T."/>
            <person name="Medema M.H."/>
            <person name="Devos D.P."/>
            <person name="Kaster A.-K."/>
            <person name="Ovreas L."/>
            <person name="Rohde M."/>
            <person name="Galperin M.Y."/>
            <person name="Jogler C."/>
        </authorList>
    </citation>
    <scope>NUCLEOTIDE SEQUENCE [LARGE SCALE GENOMIC DNA]</scope>
    <source>
        <strain evidence="4 5">Pla85_3_4</strain>
    </source>
</reference>
<feature type="transmembrane region" description="Helical" evidence="2">
    <location>
        <begin position="90"/>
        <end position="118"/>
    </location>
</feature>
<dbReference type="PANTHER" id="PTHR30487:SF0">
    <property type="entry name" value="PREPILIN LEADER PEPTIDASE_N-METHYLTRANSFERASE-RELATED"/>
    <property type="match status" value="1"/>
</dbReference>
<evidence type="ECO:0000259" key="3">
    <source>
        <dbReference type="Pfam" id="PF01478"/>
    </source>
</evidence>
<dbReference type="PANTHER" id="PTHR30487">
    <property type="entry name" value="TYPE 4 PREPILIN-LIKE PROTEINS LEADER PEPTIDE-PROCESSING ENZYME"/>
    <property type="match status" value="1"/>
</dbReference>
<evidence type="ECO:0000256" key="2">
    <source>
        <dbReference type="SAM" id="Phobius"/>
    </source>
</evidence>
<organism evidence="4 5">
    <name type="scientific">Lignipirellula cremea</name>
    <dbReference type="NCBI Taxonomy" id="2528010"/>
    <lineage>
        <taxon>Bacteria</taxon>
        <taxon>Pseudomonadati</taxon>
        <taxon>Planctomycetota</taxon>
        <taxon>Planctomycetia</taxon>
        <taxon>Pirellulales</taxon>
        <taxon>Pirellulaceae</taxon>
        <taxon>Lignipirellula</taxon>
    </lineage>
</organism>
<dbReference type="Gene3D" id="1.20.120.1220">
    <property type="match status" value="1"/>
</dbReference>
<keyword evidence="5" id="KW-1185">Reference proteome</keyword>
<dbReference type="GO" id="GO:0005886">
    <property type="term" value="C:plasma membrane"/>
    <property type="evidence" value="ECO:0007669"/>
    <property type="project" value="TreeGrafter"/>
</dbReference>
<dbReference type="EMBL" id="CP036433">
    <property type="protein sequence ID" value="QDU99208.1"/>
    <property type="molecule type" value="Genomic_DNA"/>
</dbReference>
<feature type="transmembrane region" description="Helical" evidence="2">
    <location>
        <begin position="54"/>
        <end position="78"/>
    </location>
</feature>
<keyword evidence="2" id="KW-0472">Membrane</keyword>
<feature type="transmembrane region" description="Helical" evidence="2">
    <location>
        <begin position="29"/>
        <end position="47"/>
    </location>
</feature>
<evidence type="ECO:0000256" key="1">
    <source>
        <dbReference type="ARBA" id="ARBA00005801"/>
    </source>
</evidence>
<sequence length="171" mass="17837">MHTLLILIAICAMTFTAVALILDLRTRRLPNWLTVSAFVAGVLFHTVTGGLAGLGISLTGFAVGFGALFVLWCIGGGGGGDVKMMGALGAWLGAPLTVIVFLVSALIAASLLVVIFTWRFATGAKSLPAAERSGTAAKDKLEETRRTMPYAVPVAMATWSVMIVKLISASQ</sequence>
<evidence type="ECO:0000313" key="4">
    <source>
        <dbReference type="EMBL" id="QDU99208.1"/>
    </source>
</evidence>
<name>A0A518E563_9BACT</name>
<accession>A0A518E563</accession>
<dbReference type="Pfam" id="PF01478">
    <property type="entry name" value="Peptidase_A24"/>
    <property type="match status" value="1"/>
</dbReference>
<dbReference type="RefSeq" id="WP_145059054.1">
    <property type="nucleotide sequence ID" value="NZ_CP036433.1"/>
</dbReference>
<keyword evidence="2" id="KW-0812">Transmembrane</keyword>
<proteinExistence type="inferred from homology"/>
<dbReference type="InterPro" id="IPR000045">
    <property type="entry name" value="Prepilin_IV_endopep_pep"/>
</dbReference>
<dbReference type="InterPro" id="IPR050882">
    <property type="entry name" value="Prepilin_peptidase/N-MTase"/>
</dbReference>
<dbReference type="KEGG" id="lcre:Pla8534_71210"/>
<dbReference type="GO" id="GO:0004190">
    <property type="term" value="F:aspartic-type endopeptidase activity"/>
    <property type="evidence" value="ECO:0007669"/>
    <property type="project" value="InterPro"/>
</dbReference>
<dbReference type="GO" id="GO:0006465">
    <property type="term" value="P:signal peptide processing"/>
    <property type="evidence" value="ECO:0007669"/>
    <property type="project" value="TreeGrafter"/>
</dbReference>
<feature type="domain" description="Prepilin type IV endopeptidase peptidase" evidence="3">
    <location>
        <begin position="12"/>
        <end position="112"/>
    </location>
</feature>